<sequence length="900" mass="99615">MSNRPIQHNLPLGQSLHPQQQIRQQHSQERLPSVQTPQQQQPKIYRNALPGQRLAEIIEALKTESENLMEVVNIYKAHKDDYEIKLNTQLQELTGLQQGLTDLERVSVKFKQQYEEEIVRLRMDLDQARQQLRHHNIQYIPASSNSNQPQHASASNSIPKLNNGGPASSLNDQGRRNSSMFAGNNIHERPNLGTTEHPAKRFKEDSNLPPATPSQQQHQKSHNIPNDEQQHRSDMRYQPPQQHHIHPQHQHQQQQQQQQQQHVHQQQHHQQHSNHEDLVQPHINSQAQMQAVNQQPVTGECILSGDNSPEKYKQEGEDWFAVYNPNITALADAKVSLDLLHTCIHDSVVCCVKFSNCGKYLATGCNHIAIIYDVQTGEKLSVLGSIPKPILDEKGEVKEEPTDLYIRSVVFSPDGKSLATGAEDRTIRVWDIQKRKVTHTFLGHEQEIYSLDWSRDSRILVSGSGDKCVKVWDLETGQLALTMSNPDDKTMPPLQPNEIVKDSGVTGVAVNPLNTRCVAAGSLDRMVRVWDTRTGFLLERFEGHQDSVYSVAFSPDGRSIVSGALDQTLKIWDLSLSTLDFLARTSTNPDHPSPRPLVTKVCRHTFSGHRDFVLSVAFIGTNGTFGRVDRKGDPVAVKGGEALAEIEWVVSGSKDWTVTFWDARADSKNSGQPLVKANAAQFMLQGHVNSVISVSLSPNGGLFATGAGDRKARIWRVHCGEMGAPAGPSNPPTPSLSKQLEKNGNTHQNSTSFHKDRISSPTEGPKQQQHQINNQQSSGIKLPAPPKNDSVQVKNLGGPGDKSKRNISGINNETIKNSNPSGSGQRQGSLPPTGTVLTQNTTPPPQAPNALAQRAVNPPISATPPPMAPVSNVNLSNKSISNNLEEPTQQVLSLPDNMEV</sequence>
<evidence type="ECO:0000256" key="8">
    <source>
        <dbReference type="SAM" id="MobiDB-lite"/>
    </source>
</evidence>
<keyword evidence="7" id="KW-0175">Coiled coil</keyword>
<feature type="region of interest" description="Disordered" evidence="8">
    <location>
        <begin position="722"/>
        <end position="900"/>
    </location>
</feature>
<name>A0AAD5Y411_9FUNG</name>
<comment type="caution">
    <text evidence="10">The sequence shown here is derived from an EMBL/GenBank/DDBJ whole genome shotgun (WGS) entry which is preliminary data.</text>
</comment>
<feature type="region of interest" description="Disordered" evidence="8">
    <location>
        <begin position="141"/>
        <end position="276"/>
    </location>
</feature>
<dbReference type="PROSITE" id="PS50082">
    <property type="entry name" value="WD_REPEATS_2"/>
    <property type="match status" value="5"/>
</dbReference>
<feature type="compositionally biased region" description="Polar residues" evidence="8">
    <location>
        <begin position="213"/>
        <end position="227"/>
    </location>
</feature>
<keyword evidence="4" id="KW-0805">Transcription regulation</keyword>
<dbReference type="EMBL" id="JADGJW010000009">
    <property type="protein sequence ID" value="KAJ3227885.1"/>
    <property type="molecule type" value="Genomic_DNA"/>
</dbReference>
<feature type="repeat" description="WD" evidence="6">
    <location>
        <begin position="541"/>
        <end position="575"/>
    </location>
</feature>
<feature type="repeat" description="WD" evidence="6">
    <location>
        <begin position="441"/>
        <end position="482"/>
    </location>
</feature>
<dbReference type="InterPro" id="IPR020472">
    <property type="entry name" value="WD40_PAC1"/>
</dbReference>
<dbReference type="Gene3D" id="1.20.5.340">
    <property type="match status" value="1"/>
</dbReference>
<keyword evidence="2 6" id="KW-0853">WD repeat</keyword>
<feature type="compositionally biased region" description="Polar residues" evidence="8">
    <location>
        <begin position="141"/>
        <end position="182"/>
    </location>
</feature>
<accession>A0AAD5Y411</accession>
<dbReference type="InterPro" id="IPR015943">
    <property type="entry name" value="WD40/YVTN_repeat-like_dom_sf"/>
</dbReference>
<evidence type="ECO:0000256" key="4">
    <source>
        <dbReference type="ARBA" id="ARBA00023015"/>
    </source>
</evidence>
<feature type="compositionally biased region" description="Low complexity" evidence="8">
    <location>
        <begin position="14"/>
        <end position="25"/>
    </location>
</feature>
<evidence type="ECO:0000256" key="7">
    <source>
        <dbReference type="SAM" id="Coils"/>
    </source>
</evidence>
<feature type="region of interest" description="Disordered" evidence="8">
    <location>
        <begin position="1"/>
        <end position="41"/>
    </location>
</feature>
<dbReference type="InterPro" id="IPR019775">
    <property type="entry name" value="WD40_repeat_CS"/>
</dbReference>
<feature type="compositionally biased region" description="Basic and acidic residues" evidence="8">
    <location>
        <begin position="197"/>
        <end position="206"/>
    </location>
</feature>
<dbReference type="SMART" id="SM00320">
    <property type="entry name" value="WD40"/>
    <property type="match status" value="7"/>
</dbReference>
<keyword evidence="1" id="KW-0678">Repressor</keyword>
<evidence type="ECO:0000256" key="1">
    <source>
        <dbReference type="ARBA" id="ARBA00022491"/>
    </source>
</evidence>
<feature type="compositionally biased region" description="Low complexity" evidence="8">
    <location>
        <begin position="250"/>
        <end position="264"/>
    </location>
</feature>
<proteinExistence type="predicted"/>
<organism evidence="10 11">
    <name type="scientific">Clydaea vesicula</name>
    <dbReference type="NCBI Taxonomy" id="447962"/>
    <lineage>
        <taxon>Eukaryota</taxon>
        <taxon>Fungi</taxon>
        <taxon>Fungi incertae sedis</taxon>
        <taxon>Chytridiomycota</taxon>
        <taxon>Chytridiomycota incertae sedis</taxon>
        <taxon>Chytridiomycetes</taxon>
        <taxon>Lobulomycetales</taxon>
        <taxon>Lobulomycetaceae</taxon>
        <taxon>Clydaea</taxon>
    </lineage>
</organism>
<evidence type="ECO:0000259" key="9">
    <source>
        <dbReference type="Pfam" id="PF08581"/>
    </source>
</evidence>
<dbReference type="PANTHER" id="PTHR19848">
    <property type="entry name" value="WD40 REPEAT PROTEIN"/>
    <property type="match status" value="1"/>
</dbReference>
<feature type="repeat" description="WD" evidence="6">
    <location>
        <begin position="518"/>
        <end position="540"/>
    </location>
</feature>
<dbReference type="Gene3D" id="2.130.10.10">
    <property type="entry name" value="YVTN repeat-like/Quinoprotein amine dehydrogenase"/>
    <property type="match status" value="1"/>
</dbReference>
<feature type="domain" description="Transcriptional repressor Tup1 N-terminal" evidence="9">
    <location>
        <begin position="53"/>
        <end position="127"/>
    </location>
</feature>
<feature type="coiled-coil region" evidence="7">
    <location>
        <begin position="111"/>
        <end position="138"/>
    </location>
</feature>
<keyword evidence="5" id="KW-0804">Transcription</keyword>
<keyword evidence="3" id="KW-0677">Repeat</keyword>
<evidence type="ECO:0000256" key="3">
    <source>
        <dbReference type="ARBA" id="ARBA00022737"/>
    </source>
</evidence>
<reference evidence="10" key="1">
    <citation type="submission" date="2020-05" db="EMBL/GenBank/DDBJ databases">
        <title>Phylogenomic resolution of chytrid fungi.</title>
        <authorList>
            <person name="Stajich J.E."/>
            <person name="Amses K."/>
            <person name="Simmons R."/>
            <person name="Seto K."/>
            <person name="Myers J."/>
            <person name="Bonds A."/>
            <person name="Quandt C.A."/>
            <person name="Barry K."/>
            <person name="Liu P."/>
            <person name="Grigoriev I."/>
            <person name="Longcore J.E."/>
            <person name="James T.Y."/>
        </authorList>
    </citation>
    <scope>NUCLEOTIDE SEQUENCE</scope>
    <source>
        <strain evidence="10">JEL0476</strain>
    </source>
</reference>
<dbReference type="Pfam" id="PF00400">
    <property type="entry name" value="WD40"/>
    <property type="match status" value="7"/>
</dbReference>
<dbReference type="InterPro" id="IPR001680">
    <property type="entry name" value="WD40_rpt"/>
</dbReference>
<dbReference type="PROSITE" id="PS00678">
    <property type="entry name" value="WD_REPEATS_1"/>
    <property type="match status" value="4"/>
</dbReference>
<feature type="compositionally biased region" description="Polar residues" evidence="8">
    <location>
        <begin position="735"/>
        <end position="752"/>
    </location>
</feature>
<feature type="compositionally biased region" description="Low complexity" evidence="8">
    <location>
        <begin position="767"/>
        <end position="776"/>
    </location>
</feature>
<gene>
    <name evidence="10" type="primary">TUP1</name>
    <name evidence="10" type="ORF">HK099_008295</name>
</gene>
<dbReference type="PRINTS" id="PR00320">
    <property type="entry name" value="GPROTEINBRPT"/>
</dbReference>
<feature type="repeat" description="WD" evidence="6">
    <location>
        <begin position="684"/>
        <end position="717"/>
    </location>
</feature>
<evidence type="ECO:0000256" key="2">
    <source>
        <dbReference type="ARBA" id="ARBA00022574"/>
    </source>
</evidence>
<dbReference type="Proteomes" id="UP001211065">
    <property type="component" value="Unassembled WGS sequence"/>
</dbReference>
<dbReference type="AlphaFoldDB" id="A0AAD5Y411"/>
<feature type="compositionally biased region" description="Polar residues" evidence="8">
    <location>
        <begin position="806"/>
        <end position="836"/>
    </location>
</feature>
<dbReference type="PANTHER" id="PTHR19848:SF8">
    <property type="entry name" value="F-BOX AND WD REPEAT DOMAIN CONTAINING 7"/>
    <property type="match status" value="1"/>
</dbReference>
<dbReference type="InterPro" id="IPR013890">
    <property type="entry name" value="Tscrpt_rep_Tup1_N"/>
</dbReference>
<evidence type="ECO:0000256" key="6">
    <source>
        <dbReference type="PROSITE-ProRule" id="PRU00221"/>
    </source>
</evidence>
<dbReference type="PROSITE" id="PS50294">
    <property type="entry name" value="WD_REPEATS_REGION"/>
    <property type="match status" value="4"/>
</dbReference>
<dbReference type="SUPFAM" id="SSF50978">
    <property type="entry name" value="WD40 repeat-like"/>
    <property type="match status" value="1"/>
</dbReference>
<evidence type="ECO:0000313" key="11">
    <source>
        <dbReference type="Proteomes" id="UP001211065"/>
    </source>
</evidence>
<dbReference type="InterPro" id="IPR036322">
    <property type="entry name" value="WD40_repeat_dom_sf"/>
</dbReference>
<dbReference type="Pfam" id="PF08581">
    <property type="entry name" value="Tup_N"/>
    <property type="match status" value="1"/>
</dbReference>
<evidence type="ECO:0000313" key="10">
    <source>
        <dbReference type="EMBL" id="KAJ3227885.1"/>
    </source>
</evidence>
<evidence type="ECO:0000256" key="5">
    <source>
        <dbReference type="ARBA" id="ARBA00023163"/>
    </source>
</evidence>
<feature type="repeat" description="WD" evidence="6">
    <location>
        <begin position="406"/>
        <end position="440"/>
    </location>
</feature>
<dbReference type="CDD" id="cd00200">
    <property type="entry name" value="WD40"/>
    <property type="match status" value="1"/>
</dbReference>
<protein>
    <submittedName>
        <fullName evidence="10">General transcription repressor</fullName>
    </submittedName>
</protein>
<keyword evidence="11" id="KW-1185">Reference proteome</keyword>
<feature type="compositionally biased region" description="Polar residues" evidence="8">
    <location>
        <begin position="871"/>
        <end position="892"/>
    </location>
</feature>